<gene>
    <name evidence="1" type="ORF">LEP1GSC060_1403</name>
</gene>
<comment type="caution">
    <text evidence="1">The sequence shown here is derived from an EMBL/GenBank/DDBJ whole genome shotgun (WGS) entry which is preliminary data.</text>
</comment>
<dbReference type="AlphaFoldDB" id="N1WH08"/>
<reference evidence="1" key="1">
    <citation type="submission" date="2013-03" db="EMBL/GenBank/DDBJ databases">
        <authorList>
            <person name="Harkins D.M."/>
            <person name="Durkin A.S."/>
            <person name="Brinkac L.M."/>
            <person name="Haft D.H."/>
            <person name="Selengut J.D."/>
            <person name="Sanka R."/>
            <person name="DePew J."/>
            <person name="Purushe J."/>
            <person name="Hartskeerl R.A."/>
            <person name="Ahmed A."/>
            <person name="van der Linden H."/>
            <person name="Goris M.G.A."/>
            <person name="Vinetz J.M."/>
            <person name="Sutton G.G."/>
            <person name="Nierman W.C."/>
            <person name="Fouts D.E."/>
        </authorList>
    </citation>
    <scope>NUCLEOTIDE SEQUENCE [LARGE SCALE GENOMIC DNA]</scope>
    <source>
        <strain evidence="1">ICFT</strain>
    </source>
</reference>
<evidence type="ECO:0000313" key="1">
    <source>
        <dbReference type="EMBL" id="EMY78255.1"/>
    </source>
</evidence>
<dbReference type="Proteomes" id="UP000012313">
    <property type="component" value="Unassembled WGS sequence"/>
</dbReference>
<dbReference type="EMBL" id="AOHC02000025">
    <property type="protein sequence ID" value="EMY78255.1"/>
    <property type="molecule type" value="Genomic_DNA"/>
</dbReference>
<sequence>MNHLGLESPVADNVGLKSSRNLPFFSRRFSFLKTAYWFGLQSYKLGSDAFGDGIVVQKQFRFTI</sequence>
<name>N1WH08_9LEPT</name>
<evidence type="ECO:0000313" key="2">
    <source>
        <dbReference type="Proteomes" id="UP000012313"/>
    </source>
</evidence>
<dbReference type="STRING" id="1218598.LEP1GSC060_1403"/>
<keyword evidence="2" id="KW-1185">Reference proteome</keyword>
<protein>
    <submittedName>
        <fullName evidence="1">Uncharacterized protein</fullName>
    </submittedName>
</protein>
<accession>N1WH08</accession>
<organism evidence="1 2">
    <name type="scientific">Leptospira weilii serovar Ranarum str. ICFT</name>
    <dbReference type="NCBI Taxonomy" id="1218598"/>
    <lineage>
        <taxon>Bacteria</taxon>
        <taxon>Pseudomonadati</taxon>
        <taxon>Spirochaetota</taxon>
        <taxon>Spirochaetia</taxon>
        <taxon>Leptospirales</taxon>
        <taxon>Leptospiraceae</taxon>
        <taxon>Leptospira</taxon>
    </lineage>
</organism>
<proteinExistence type="predicted"/>